<feature type="transmembrane region" description="Helical" evidence="9">
    <location>
        <begin position="141"/>
        <end position="160"/>
    </location>
</feature>
<dbReference type="SUPFAM" id="SSF50182">
    <property type="entry name" value="Sm-like ribonucleoproteins"/>
    <property type="match status" value="1"/>
</dbReference>
<feature type="transmembrane region" description="Helical" evidence="9">
    <location>
        <begin position="266"/>
        <end position="287"/>
    </location>
</feature>
<feature type="domain" description="Mechanosensitive ion channel MscS" evidence="10">
    <location>
        <begin position="610"/>
        <end position="674"/>
    </location>
</feature>
<dbReference type="Gene3D" id="2.30.30.60">
    <property type="match status" value="1"/>
</dbReference>
<dbReference type="InterPro" id="IPR006685">
    <property type="entry name" value="MscS_channel_2nd"/>
</dbReference>
<dbReference type="Gene3D" id="3.30.70.100">
    <property type="match status" value="1"/>
</dbReference>
<feature type="transmembrane region" description="Helical" evidence="9">
    <location>
        <begin position="473"/>
        <end position="494"/>
    </location>
</feature>
<feature type="transmembrane region" description="Helical" evidence="9">
    <location>
        <begin position="299"/>
        <end position="318"/>
    </location>
</feature>
<evidence type="ECO:0000256" key="8">
    <source>
        <dbReference type="SAM" id="MobiDB-lite"/>
    </source>
</evidence>
<feature type="transmembrane region" description="Helical" evidence="9">
    <location>
        <begin position="225"/>
        <end position="245"/>
    </location>
</feature>
<keyword evidence="6 9" id="KW-0472">Membrane</keyword>
<dbReference type="InterPro" id="IPR023408">
    <property type="entry name" value="MscS_beta-dom_sf"/>
</dbReference>
<feature type="transmembrane region" description="Helical" evidence="9">
    <location>
        <begin position="191"/>
        <end position="213"/>
    </location>
</feature>
<evidence type="ECO:0000256" key="9">
    <source>
        <dbReference type="SAM" id="Phobius"/>
    </source>
</evidence>
<sequence>MASGGFMRVLILVSMVLGLLFGGLSLPASAQVLGSLMPTKTETQDAPNIDEIMQKAAENGVGVVVIDREGNLLSQDSADTAASAGEGEAGSSALMETQDQIVKFRSALIDRLLDLPDAFAEVGYILRAASPDGTIAAFGKAVLYSLLLFAAGAFVEAQVFGRRIARSFVVARIQENPVGYVEKMPFLIFRFLLGVVGILVSMVVAYILGFVIFGQLTDTAMQFTAALINIAYFTCRFIAGLWRMILSPFLSQYRIPALTDAEAKRLHRWLWVLGTLDICSILFGVWIGELGLNYDVYAFLFSVMSAGIVLLNILLVLVNRRAISNALRNGRAPSDSSFIVRTLARLWAPAVIVYVILAWFDLTFDLVLANPSTFPLIAGAYGILVSIIVVYGVINYLIERSFARARALRQLNAIRDEEEAKARALADAQMGETPNSEAEAARLELELAEARAAEEAARAAHPIRHSLNSFEALARRVAGILAFVAGTYAFFYIWDNESAEMVESFADRLLDIMVIIFIGYIVYHAFRIWIDTKIAEEAGDQEEGELGDEGGGSSASRLATLLPLFRNVVLIVVVVTIILIVLMEVGINVGPLFAGAGIVGVAIGFGSQALVRDVFAGAFFLFDDAFRKGEYLDVGGVKGTVEKISVRSFQLRHHLGALHTIPFGELQVMTNYSRDWVIMKLPLRVTYDTDVEKVRKLIKKLGQELLSDPVIGDNFIQPLKSQGVIEMQDSAMIIRVKFMTKPGDQWLVRKKVYEEIRELFEREGVKFAHREVTVRLADGKVEELDEGQKRAVTAAAQAHVEEEQQEDGPSGGDDR</sequence>
<gene>
    <name evidence="13" type="ORF">C8N31_106131</name>
</gene>
<feature type="region of interest" description="Disordered" evidence="8">
    <location>
        <begin position="787"/>
        <end position="815"/>
    </location>
</feature>
<feature type="transmembrane region" description="Helical" evidence="9">
    <location>
        <begin position="380"/>
        <end position="398"/>
    </location>
</feature>
<feature type="domain" description="Mechanosensitive ion channel transmembrane helices 2/3" evidence="12">
    <location>
        <begin position="567"/>
        <end position="608"/>
    </location>
</feature>
<evidence type="ECO:0000256" key="6">
    <source>
        <dbReference type="ARBA" id="ARBA00023136"/>
    </source>
</evidence>
<dbReference type="Gene3D" id="1.10.287.1260">
    <property type="match status" value="1"/>
</dbReference>
<evidence type="ECO:0000259" key="10">
    <source>
        <dbReference type="Pfam" id="PF00924"/>
    </source>
</evidence>
<feature type="transmembrane region" description="Helical" evidence="9">
    <location>
        <begin position="589"/>
        <end position="611"/>
    </location>
</feature>
<dbReference type="EMBL" id="QBKU01000006">
    <property type="protein sequence ID" value="PTX73668.1"/>
    <property type="molecule type" value="Genomic_DNA"/>
</dbReference>
<dbReference type="InterPro" id="IPR049278">
    <property type="entry name" value="MS_channel_C"/>
</dbReference>
<accession>A0A2T6CDT7</accession>
<evidence type="ECO:0000313" key="13">
    <source>
        <dbReference type="EMBL" id="PTX73668.1"/>
    </source>
</evidence>
<feature type="transmembrane region" description="Helical" evidence="9">
    <location>
        <begin position="509"/>
        <end position="526"/>
    </location>
</feature>
<feature type="domain" description="Mechanosensitive ion channel MscS C-terminal" evidence="11">
    <location>
        <begin position="683"/>
        <end position="767"/>
    </location>
</feature>
<evidence type="ECO:0000259" key="12">
    <source>
        <dbReference type="Pfam" id="PF21088"/>
    </source>
</evidence>
<dbReference type="Pfam" id="PF21088">
    <property type="entry name" value="MS_channel_1st"/>
    <property type="match status" value="1"/>
</dbReference>
<organism evidence="13 14">
    <name type="scientific">Sulfitobacter mediterraneus</name>
    <dbReference type="NCBI Taxonomy" id="83219"/>
    <lineage>
        <taxon>Bacteria</taxon>
        <taxon>Pseudomonadati</taxon>
        <taxon>Pseudomonadota</taxon>
        <taxon>Alphaproteobacteria</taxon>
        <taxon>Rhodobacterales</taxon>
        <taxon>Roseobacteraceae</taxon>
        <taxon>Sulfitobacter</taxon>
    </lineage>
</organism>
<dbReference type="PANTHER" id="PTHR30460:SF0">
    <property type="entry name" value="MODERATE CONDUCTANCE MECHANOSENSITIVE CHANNEL YBIO"/>
    <property type="match status" value="1"/>
</dbReference>
<evidence type="ECO:0000256" key="3">
    <source>
        <dbReference type="ARBA" id="ARBA00022475"/>
    </source>
</evidence>
<evidence type="ECO:0000259" key="11">
    <source>
        <dbReference type="Pfam" id="PF21082"/>
    </source>
</evidence>
<dbReference type="Proteomes" id="UP000244092">
    <property type="component" value="Unassembled WGS sequence"/>
</dbReference>
<dbReference type="AlphaFoldDB" id="A0A2T6CDT7"/>
<keyword evidence="5 9" id="KW-1133">Transmembrane helix</keyword>
<keyword evidence="4 9" id="KW-0812">Transmembrane</keyword>
<dbReference type="InterPro" id="IPR045276">
    <property type="entry name" value="YbiO_bact"/>
</dbReference>
<keyword evidence="3" id="KW-1003">Cell membrane</keyword>
<evidence type="ECO:0000256" key="7">
    <source>
        <dbReference type="SAM" id="Coils"/>
    </source>
</evidence>
<dbReference type="Pfam" id="PF00924">
    <property type="entry name" value="MS_channel_2nd"/>
    <property type="match status" value="1"/>
</dbReference>
<feature type="coiled-coil region" evidence="7">
    <location>
        <begin position="408"/>
        <end position="460"/>
    </location>
</feature>
<dbReference type="SUPFAM" id="SSF82689">
    <property type="entry name" value="Mechanosensitive channel protein MscS (YggB), C-terminal domain"/>
    <property type="match status" value="1"/>
</dbReference>
<evidence type="ECO:0000256" key="4">
    <source>
        <dbReference type="ARBA" id="ARBA00022692"/>
    </source>
</evidence>
<feature type="transmembrane region" description="Helical" evidence="9">
    <location>
        <begin position="564"/>
        <end position="583"/>
    </location>
</feature>
<dbReference type="InterPro" id="IPR010920">
    <property type="entry name" value="LSM_dom_sf"/>
</dbReference>
<dbReference type="InterPro" id="IPR011014">
    <property type="entry name" value="MscS_channel_TM-2"/>
</dbReference>
<comment type="similarity">
    <text evidence="2">Belongs to the MscS (TC 1.A.23) family.</text>
</comment>
<proteinExistence type="inferred from homology"/>
<comment type="caution">
    <text evidence="13">The sequence shown here is derived from an EMBL/GenBank/DDBJ whole genome shotgun (WGS) entry which is preliminary data.</text>
</comment>
<dbReference type="InterPro" id="IPR049142">
    <property type="entry name" value="MS_channel_1st"/>
</dbReference>
<evidence type="ECO:0000313" key="14">
    <source>
        <dbReference type="Proteomes" id="UP000244092"/>
    </source>
</evidence>
<dbReference type="PANTHER" id="PTHR30460">
    <property type="entry name" value="MODERATE CONDUCTANCE MECHANOSENSITIVE CHANNEL YBIO"/>
    <property type="match status" value="1"/>
</dbReference>
<dbReference type="Pfam" id="PF21082">
    <property type="entry name" value="MS_channel_3rd"/>
    <property type="match status" value="1"/>
</dbReference>
<dbReference type="SUPFAM" id="SSF82861">
    <property type="entry name" value="Mechanosensitive channel protein MscS (YggB), transmembrane region"/>
    <property type="match status" value="1"/>
</dbReference>
<name>A0A2T6CDT7_9RHOB</name>
<dbReference type="GO" id="GO:0008381">
    <property type="term" value="F:mechanosensitive monoatomic ion channel activity"/>
    <property type="evidence" value="ECO:0007669"/>
    <property type="project" value="InterPro"/>
</dbReference>
<reference evidence="13 14" key="1">
    <citation type="submission" date="2018-04" db="EMBL/GenBank/DDBJ databases">
        <title>Genomic Encyclopedia of Archaeal and Bacterial Type Strains, Phase II (KMG-II): from individual species to whole genera.</title>
        <authorList>
            <person name="Goeker M."/>
        </authorList>
    </citation>
    <scope>NUCLEOTIDE SEQUENCE [LARGE SCALE GENOMIC DNA]</scope>
    <source>
        <strain evidence="13 14">DSM 12244</strain>
    </source>
</reference>
<evidence type="ECO:0000256" key="5">
    <source>
        <dbReference type="ARBA" id="ARBA00022989"/>
    </source>
</evidence>
<evidence type="ECO:0000256" key="2">
    <source>
        <dbReference type="ARBA" id="ARBA00008017"/>
    </source>
</evidence>
<dbReference type="GO" id="GO:0005886">
    <property type="term" value="C:plasma membrane"/>
    <property type="evidence" value="ECO:0007669"/>
    <property type="project" value="UniProtKB-SubCell"/>
</dbReference>
<protein>
    <submittedName>
        <fullName evidence="13">Small-conductance mechanosensitive channel</fullName>
    </submittedName>
</protein>
<dbReference type="InterPro" id="IPR011066">
    <property type="entry name" value="MscS_channel_C_sf"/>
</dbReference>
<comment type="subcellular location">
    <subcellularLocation>
        <location evidence="1">Cell membrane</location>
        <topology evidence="1">Multi-pass membrane protein</topology>
    </subcellularLocation>
</comment>
<evidence type="ECO:0000256" key="1">
    <source>
        <dbReference type="ARBA" id="ARBA00004651"/>
    </source>
</evidence>
<feature type="transmembrane region" description="Helical" evidence="9">
    <location>
        <begin position="338"/>
        <end position="360"/>
    </location>
</feature>
<keyword evidence="7" id="KW-0175">Coiled coil</keyword>